<gene>
    <name evidence="2" type="ORF">P171DRAFT_484964</name>
</gene>
<protein>
    <submittedName>
        <fullName evidence="2">Uncharacterized protein</fullName>
    </submittedName>
</protein>
<dbReference type="OrthoDB" id="5375886at2759"/>
<feature type="compositionally biased region" description="Polar residues" evidence="1">
    <location>
        <begin position="17"/>
        <end position="36"/>
    </location>
</feature>
<evidence type="ECO:0000313" key="2">
    <source>
        <dbReference type="EMBL" id="KAF2444878.1"/>
    </source>
</evidence>
<accession>A0A9P4UCZ9</accession>
<dbReference type="Proteomes" id="UP000799764">
    <property type="component" value="Unassembled WGS sequence"/>
</dbReference>
<feature type="compositionally biased region" description="Basic and acidic residues" evidence="1">
    <location>
        <begin position="66"/>
        <end position="75"/>
    </location>
</feature>
<keyword evidence="3" id="KW-1185">Reference proteome</keyword>
<reference evidence="2" key="1">
    <citation type="journal article" date="2020" name="Stud. Mycol.">
        <title>101 Dothideomycetes genomes: a test case for predicting lifestyles and emergence of pathogens.</title>
        <authorList>
            <person name="Haridas S."/>
            <person name="Albert R."/>
            <person name="Binder M."/>
            <person name="Bloem J."/>
            <person name="Labutti K."/>
            <person name="Salamov A."/>
            <person name="Andreopoulos B."/>
            <person name="Baker S."/>
            <person name="Barry K."/>
            <person name="Bills G."/>
            <person name="Bluhm B."/>
            <person name="Cannon C."/>
            <person name="Castanera R."/>
            <person name="Culley D."/>
            <person name="Daum C."/>
            <person name="Ezra D."/>
            <person name="Gonzalez J."/>
            <person name="Henrissat B."/>
            <person name="Kuo A."/>
            <person name="Liang C."/>
            <person name="Lipzen A."/>
            <person name="Lutzoni F."/>
            <person name="Magnuson J."/>
            <person name="Mondo S."/>
            <person name="Nolan M."/>
            <person name="Ohm R."/>
            <person name="Pangilinan J."/>
            <person name="Park H.-J."/>
            <person name="Ramirez L."/>
            <person name="Alfaro M."/>
            <person name="Sun H."/>
            <person name="Tritt A."/>
            <person name="Yoshinaga Y."/>
            <person name="Zwiers L.-H."/>
            <person name="Turgeon B."/>
            <person name="Goodwin S."/>
            <person name="Spatafora J."/>
            <person name="Crous P."/>
            <person name="Grigoriev I."/>
        </authorList>
    </citation>
    <scope>NUCLEOTIDE SEQUENCE</scope>
    <source>
        <strain evidence="2">CBS 690.94</strain>
    </source>
</reference>
<organism evidence="2 3">
    <name type="scientific">Karstenula rhodostoma CBS 690.94</name>
    <dbReference type="NCBI Taxonomy" id="1392251"/>
    <lineage>
        <taxon>Eukaryota</taxon>
        <taxon>Fungi</taxon>
        <taxon>Dikarya</taxon>
        <taxon>Ascomycota</taxon>
        <taxon>Pezizomycotina</taxon>
        <taxon>Dothideomycetes</taxon>
        <taxon>Pleosporomycetidae</taxon>
        <taxon>Pleosporales</taxon>
        <taxon>Massarineae</taxon>
        <taxon>Didymosphaeriaceae</taxon>
        <taxon>Karstenula</taxon>
    </lineage>
</organism>
<proteinExistence type="predicted"/>
<dbReference type="EMBL" id="MU001500">
    <property type="protein sequence ID" value="KAF2444878.1"/>
    <property type="molecule type" value="Genomic_DNA"/>
</dbReference>
<evidence type="ECO:0000256" key="1">
    <source>
        <dbReference type="SAM" id="MobiDB-lite"/>
    </source>
</evidence>
<feature type="region of interest" description="Disordered" evidence="1">
    <location>
        <begin position="1"/>
        <end position="75"/>
    </location>
</feature>
<sequence length="75" mass="7882">MKKIKMSAPNGGRQSPEPEQQSGAQQSDAPASNVNDQGGAPSEGTKQANDDQKADLQSNPTHPLAKHAEETTSKK</sequence>
<evidence type="ECO:0000313" key="3">
    <source>
        <dbReference type="Proteomes" id="UP000799764"/>
    </source>
</evidence>
<comment type="caution">
    <text evidence="2">The sequence shown here is derived from an EMBL/GenBank/DDBJ whole genome shotgun (WGS) entry which is preliminary data.</text>
</comment>
<dbReference type="AlphaFoldDB" id="A0A9P4UCZ9"/>
<name>A0A9P4UCZ9_9PLEO</name>